<comment type="caution">
    <text evidence="8">The sequence shown here is derived from an EMBL/GenBank/DDBJ whole genome shotgun (WGS) entry which is preliminary data.</text>
</comment>
<dbReference type="AlphaFoldDB" id="A0A200QAD1"/>
<dbReference type="Gene3D" id="1.10.472.10">
    <property type="entry name" value="Cyclin-like"/>
    <property type="match status" value="2"/>
</dbReference>
<gene>
    <name evidence="8" type="ORF">BVC80_8825g11</name>
</gene>
<accession>A0A200QAD1</accession>
<dbReference type="SMART" id="SM01332">
    <property type="entry name" value="Cyclin_C"/>
    <property type="match status" value="1"/>
</dbReference>
<dbReference type="GO" id="GO:0044772">
    <property type="term" value="P:mitotic cell cycle phase transition"/>
    <property type="evidence" value="ECO:0007669"/>
    <property type="project" value="InterPro"/>
</dbReference>
<evidence type="ECO:0000259" key="6">
    <source>
        <dbReference type="SMART" id="SM00385"/>
    </source>
</evidence>
<keyword evidence="3 5" id="KW-0195">Cyclin</keyword>
<evidence type="ECO:0000259" key="7">
    <source>
        <dbReference type="SMART" id="SM01332"/>
    </source>
</evidence>
<dbReference type="InterPro" id="IPR013763">
    <property type="entry name" value="Cyclin-like_dom"/>
</dbReference>
<dbReference type="InterPro" id="IPR036915">
    <property type="entry name" value="Cyclin-like_sf"/>
</dbReference>
<evidence type="ECO:0000256" key="1">
    <source>
        <dbReference type="ARBA" id="ARBA00006955"/>
    </source>
</evidence>
<reference evidence="8 9" key="1">
    <citation type="journal article" date="2017" name="Mol. Plant">
        <title>The Genome of Medicinal Plant Macleaya cordata Provides New Insights into Benzylisoquinoline Alkaloids Metabolism.</title>
        <authorList>
            <person name="Liu X."/>
            <person name="Liu Y."/>
            <person name="Huang P."/>
            <person name="Ma Y."/>
            <person name="Qing Z."/>
            <person name="Tang Q."/>
            <person name="Cao H."/>
            <person name="Cheng P."/>
            <person name="Zheng Y."/>
            <person name="Yuan Z."/>
            <person name="Zhou Y."/>
            <person name="Liu J."/>
            <person name="Tang Z."/>
            <person name="Zhuo Y."/>
            <person name="Zhang Y."/>
            <person name="Yu L."/>
            <person name="Huang J."/>
            <person name="Yang P."/>
            <person name="Peng Q."/>
            <person name="Zhang J."/>
            <person name="Jiang W."/>
            <person name="Zhang Z."/>
            <person name="Lin K."/>
            <person name="Ro D.K."/>
            <person name="Chen X."/>
            <person name="Xiong X."/>
            <person name="Shang Y."/>
            <person name="Huang S."/>
            <person name="Zeng J."/>
        </authorList>
    </citation>
    <scope>NUCLEOTIDE SEQUENCE [LARGE SCALE GENOMIC DNA]</scope>
    <source>
        <strain evidence="9">cv. BLH2017</strain>
        <tissue evidence="8">Root</tissue>
    </source>
</reference>
<evidence type="ECO:0000256" key="3">
    <source>
        <dbReference type="ARBA" id="ARBA00023127"/>
    </source>
</evidence>
<dbReference type="SMART" id="SM00385">
    <property type="entry name" value="CYCLIN"/>
    <property type="match status" value="2"/>
</dbReference>
<feature type="domain" description="Cyclin-like" evidence="6">
    <location>
        <begin position="141"/>
        <end position="224"/>
    </location>
</feature>
<evidence type="ECO:0000256" key="4">
    <source>
        <dbReference type="ARBA" id="ARBA00023306"/>
    </source>
</evidence>
<evidence type="ECO:0000256" key="5">
    <source>
        <dbReference type="RuleBase" id="RU000383"/>
    </source>
</evidence>
<dbReference type="Pfam" id="PF02984">
    <property type="entry name" value="Cyclin_C"/>
    <property type="match status" value="1"/>
</dbReference>
<dbReference type="EMBL" id="MVGT01002562">
    <property type="protein sequence ID" value="OVA07404.1"/>
    <property type="molecule type" value="Genomic_DNA"/>
</dbReference>
<dbReference type="OrthoDB" id="782954at2759"/>
<dbReference type="GO" id="GO:0016538">
    <property type="term" value="F:cyclin-dependent protein serine/threonine kinase regulator activity"/>
    <property type="evidence" value="ECO:0007669"/>
    <property type="project" value="InterPro"/>
</dbReference>
<keyword evidence="4" id="KW-0131">Cell cycle</keyword>
<dbReference type="InterPro" id="IPR004367">
    <property type="entry name" value="Cyclin_C-dom"/>
</dbReference>
<sequence>MDSFIESDQEKDCYNSFKGNEHLGQIGSITHVSEDLWMSIVDWLMKVHNGAELPPSILYRTINIFGRSVSRSTDLMDYDELCQLGFASMVLASKYEDICDLKMNLFLCIPKPDKIEELWKKEELILMKLQWNLTVPNPYYFLFVRFIKFVTSDEKMENMNFFFAELGQMLYGVMILKNPSMIAASALYAARCTLKESPAWNETLERHTEYSESDIKHSAKLMVRFHTGAATRHDLKAVYDKFSSPKWSSVALCQPAMDLLED</sequence>
<dbReference type="PIRSF" id="PIRSF001771">
    <property type="entry name" value="Cyclin_A_B_D_E"/>
    <property type="match status" value="1"/>
</dbReference>
<organism evidence="8 9">
    <name type="scientific">Macleaya cordata</name>
    <name type="common">Five-seeded plume-poppy</name>
    <name type="synonym">Bocconia cordata</name>
    <dbReference type="NCBI Taxonomy" id="56857"/>
    <lineage>
        <taxon>Eukaryota</taxon>
        <taxon>Viridiplantae</taxon>
        <taxon>Streptophyta</taxon>
        <taxon>Embryophyta</taxon>
        <taxon>Tracheophyta</taxon>
        <taxon>Spermatophyta</taxon>
        <taxon>Magnoliopsida</taxon>
        <taxon>Ranunculales</taxon>
        <taxon>Papaveraceae</taxon>
        <taxon>Papaveroideae</taxon>
        <taxon>Macleaya</taxon>
    </lineage>
</organism>
<dbReference type="InParanoid" id="A0A200QAD1"/>
<evidence type="ECO:0000256" key="2">
    <source>
        <dbReference type="ARBA" id="ARBA00022618"/>
    </source>
</evidence>
<keyword evidence="2" id="KW-0132">Cell division</keyword>
<dbReference type="SUPFAM" id="SSF47954">
    <property type="entry name" value="Cyclin-like"/>
    <property type="match status" value="2"/>
</dbReference>
<comment type="similarity">
    <text evidence="1">Belongs to the cyclin family. Cyclin AB subfamily.</text>
</comment>
<dbReference type="STRING" id="56857.A0A200QAD1"/>
<dbReference type="InterPro" id="IPR046965">
    <property type="entry name" value="Cyclin_A/B-like"/>
</dbReference>
<proteinExistence type="inferred from homology"/>
<evidence type="ECO:0000313" key="9">
    <source>
        <dbReference type="Proteomes" id="UP000195402"/>
    </source>
</evidence>
<dbReference type="GO" id="GO:0051301">
    <property type="term" value="P:cell division"/>
    <property type="evidence" value="ECO:0007669"/>
    <property type="project" value="UniProtKB-KW"/>
</dbReference>
<dbReference type="InterPro" id="IPR039361">
    <property type="entry name" value="Cyclin"/>
</dbReference>
<dbReference type="Proteomes" id="UP000195402">
    <property type="component" value="Unassembled WGS sequence"/>
</dbReference>
<evidence type="ECO:0000313" key="8">
    <source>
        <dbReference type="EMBL" id="OVA07404.1"/>
    </source>
</evidence>
<feature type="domain" description="Cyclin-like" evidence="6">
    <location>
        <begin position="42"/>
        <end position="127"/>
    </location>
</feature>
<dbReference type="OMA" id="PAIDFCK"/>
<protein>
    <submittedName>
        <fullName evidence="8">Cyclin</fullName>
    </submittedName>
</protein>
<dbReference type="InterPro" id="IPR006671">
    <property type="entry name" value="Cyclin_N"/>
</dbReference>
<dbReference type="Pfam" id="PF00134">
    <property type="entry name" value="Cyclin_N"/>
    <property type="match status" value="1"/>
</dbReference>
<feature type="domain" description="Cyclin C-terminal" evidence="7">
    <location>
        <begin position="136"/>
        <end position="256"/>
    </location>
</feature>
<dbReference type="PANTHER" id="PTHR10177">
    <property type="entry name" value="CYCLINS"/>
    <property type="match status" value="1"/>
</dbReference>
<keyword evidence="9" id="KW-1185">Reference proteome</keyword>
<name>A0A200QAD1_MACCD</name>